<dbReference type="SUPFAM" id="SSF48452">
    <property type="entry name" value="TPR-like"/>
    <property type="match status" value="1"/>
</dbReference>
<dbReference type="SMART" id="SM00054">
    <property type="entry name" value="EFh"/>
    <property type="match status" value="3"/>
</dbReference>
<evidence type="ECO:0000256" key="1">
    <source>
        <dbReference type="ARBA" id="ARBA00022737"/>
    </source>
</evidence>
<dbReference type="PROSITE" id="PS00018">
    <property type="entry name" value="EF_HAND_1"/>
    <property type="match status" value="2"/>
</dbReference>
<keyword evidence="3" id="KW-0106">Calcium</keyword>
<dbReference type="Gene3D" id="1.10.238.10">
    <property type="entry name" value="EF-hand"/>
    <property type="match status" value="2"/>
</dbReference>
<evidence type="ECO:0000259" key="4">
    <source>
        <dbReference type="PROSITE" id="PS50222"/>
    </source>
</evidence>
<evidence type="ECO:0000256" key="3">
    <source>
        <dbReference type="ARBA" id="ARBA00022837"/>
    </source>
</evidence>
<keyword evidence="2" id="KW-0802">TPR repeat</keyword>
<dbReference type="EMBL" id="CAKOGP040001646">
    <property type="protein sequence ID" value="CAJ1946187.1"/>
    <property type="molecule type" value="Genomic_DNA"/>
</dbReference>
<dbReference type="PROSITE" id="PS50222">
    <property type="entry name" value="EF_HAND_2"/>
    <property type="match status" value="2"/>
</dbReference>
<protein>
    <recommendedName>
        <fullName evidence="4">EF-hand domain-containing protein</fullName>
    </recommendedName>
</protein>
<dbReference type="Pfam" id="PF13405">
    <property type="entry name" value="EF-hand_6"/>
    <property type="match status" value="1"/>
</dbReference>
<dbReference type="AlphaFoldDB" id="A0AAD2CX51"/>
<dbReference type="InterPro" id="IPR011992">
    <property type="entry name" value="EF-hand-dom_pair"/>
</dbReference>
<dbReference type="GO" id="GO:0005509">
    <property type="term" value="F:calcium ion binding"/>
    <property type="evidence" value="ECO:0007669"/>
    <property type="project" value="InterPro"/>
</dbReference>
<dbReference type="PANTHER" id="PTHR22904">
    <property type="entry name" value="TPR REPEAT CONTAINING PROTEIN"/>
    <property type="match status" value="1"/>
</dbReference>
<dbReference type="GO" id="GO:0051879">
    <property type="term" value="F:Hsp90 protein binding"/>
    <property type="evidence" value="ECO:0007669"/>
    <property type="project" value="TreeGrafter"/>
</dbReference>
<proteinExistence type="predicted"/>
<evidence type="ECO:0000256" key="2">
    <source>
        <dbReference type="ARBA" id="ARBA00022803"/>
    </source>
</evidence>
<feature type="domain" description="EF-hand" evidence="4">
    <location>
        <begin position="443"/>
        <end position="478"/>
    </location>
</feature>
<dbReference type="InterPro" id="IPR011990">
    <property type="entry name" value="TPR-like_helical_dom_sf"/>
</dbReference>
<dbReference type="Gene3D" id="1.25.40.10">
    <property type="entry name" value="Tetratricopeptide repeat domain"/>
    <property type="match status" value="1"/>
</dbReference>
<evidence type="ECO:0000313" key="6">
    <source>
        <dbReference type="Proteomes" id="UP001295423"/>
    </source>
</evidence>
<comment type="caution">
    <text evidence="5">The sequence shown here is derived from an EMBL/GenBank/DDBJ whole genome shotgun (WGS) entry which is preliminary data.</text>
</comment>
<gene>
    <name evidence="5" type="ORF">CYCCA115_LOCUS10328</name>
</gene>
<dbReference type="InterPro" id="IPR019734">
    <property type="entry name" value="TPR_rpt"/>
</dbReference>
<dbReference type="PANTHER" id="PTHR22904:SF523">
    <property type="entry name" value="STRESS-INDUCED-PHOSPHOPROTEIN 1"/>
    <property type="match status" value="1"/>
</dbReference>
<dbReference type="SMART" id="SM00028">
    <property type="entry name" value="TPR"/>
    <property type="match status" value="3"/>
</dbReference>
<dbReference type="Proteomes" id="UP001295423">
    <property type="component" value="Unassembled WGS sequence"/>
</dbReference>
<evidence type="ECO:0000313" key="5">
    <source>
        <dbReference type="EMBL" id="CAJ1946187.1"/>
    </source>
</evidence>
<dbReference type="InterPro" id="IPR002048">
    <property type="entry name" value="EF_hand_dom"/>
</dbReference>
<dbReference type="InterPro" id="IPR018247">
    <property type="entry name" value="EF_Hand_1_Ca_BS"/>
</dbReference>
<dbReference type="SUPFAM" id="SSF47473">
    <property type="entry name" value="EF-hand"/>
    <property type="match status" value="1"/>
</dbReference>
<keyword evidence="6" id="KW-1185">Reference proteome</keyword>
<dbReference type="CDD" id="cd00051">
    <property type="entry name" value="EFh"/>
    <property type="match status" value="1"/>
</dbReference>
<reference evidence="5" key="1">
    <citation type="submission" date="2023-08" db="EMBL/GenBank/DDBJ databases">
        <authorList>
            <person name="Audoor S."/>
            <person name="Bilcke G."/>
        </authorList>
    </citation>
    <scope>NUCLEOTIDE SEQUENCE</scope>
</reference>
<name>A0AAD2CX51_9STRA</name>
<sequence>MSAKEAKEKGRVAYKAEKWEDAIHHFSASLTQEPSDAPCLALRSSAYQKLNNLEKALEDANGSIALNPEYARGHFRKACVYSVMKKSEMEIQAYETGLNNCPDDKSLQRGLEIARRVQTASSKASHAANTSMATLEAANSRSMKANSSKDISSFVTQTKWNLELQMRTLQSKLDLVKELGQMTANAKLDFLFNLILEDSGSSEAIALDKFQEALKTASSNLTFADGVKLALETVKAPSSGSDANLATTKLKRDEFQAYCHQLVTAMNTTVSDFSEFVVYQVKFVANIARDNSETEKDGGVAPSTMAGKKKNILNDPRMMALFVMFDKDADSTVDFKEVAIGLYKLSNNMEDSAKNAAALLLMMDQNDERVLTYETFARLIMSVAAASNLTFDELADQLTLALTDKSELSEEVMNEIIMVEENLEKIQQAQAANNERKKTMDALSYSRTQKLFDLWDANGDGSIDFQELLRGIRKYLKASHVSGNIVEAEKDALMIMGHDKDSNQSLDKEEFAYAMANYAESIQKPLHEVIDFMVVVGSKETSMVEEFEMTYSEMNNVTMNKGYQKSGFKRSSLGIIVDLGECDEDEEEEDDW</sequence>
<feature type="domain" description="EF-hand" evidence="4">
    <location>
        <begin position="313"/>
        <end position="348"/>
    </location>
</feature>
<keyword evidence="1" id="KW-0677">Repeat</keyword>
<accession>A0AAD2CX51</accession>
<organism evidence="5 6">
    <name type="scientific">Cylindrotheca closterium</name>
    <dbReference type="NCBI Taxonomy" id="2856"/>
    <lineage>
        <taxon>Eukaryota</taxon>
        <taxon>Sar</taxon>
        <taxon>Stramenopiles</taxon>
        <taxon>Ochrophyta</taxon>
        <taxon>Bacillariophyta</taxon>
        <taxon>Bacillariophyceae</taxon>
        <taxon>Bacillariophycidae</taxon>
        <taxon>Bacillariales</taxon>
        <taxon>Bacillariaceae</taxon>
        <taxon>Cylindrotheca</taxon>
    </lineage>
</organism>